<dbReference type="CDD" id="cd03794">
    <property type="entry name" value="GT4_WbuB-like"/>
    <property type="match status" value="1"/>
</dbReference>
<dbReference type="Pfam" id="PF00534">
    <property type="entry name" value="Glycos_transf_1"/>
    <property type="match status" value="1"/>
</dbReference>
<dbReference type="Proteomes" id="UP000320160">
    <property type="component" value="Unassembled WGS sequence"/>
</dbReference>
<keyword evidence="2" id="KW-0808">Transferase</keyword>
<dbReference type="GO" id="GO:0016757">
    <property type="term" value="F:glycosyltransferase activity"/>
    <property type="evidence" value="ECO:0007669"/>
    <property type="project" value="InterPro"/>
</dbReference>
<dbReference type="SUPFAM" id="SSF53756">
    <property type="entry name" value="UDP-Glycosyltransferase/glycogen phosphorylase"/>
    <property type="match status" value="1"/>
</dbReference>
<dbReference type="InterPro" id="IPR001296">
    <property type="entry name" value="Glyco_trans_1"/>
</dbReference>
<organism evidence="2 3">
    <name type="scientific">Sphingorhabdus contaminans</name>
    <dbReference type="NCBI Taxonomy" id="1343899"/>
    <lineage>
        <taxon>Bacteria</taxon>
        <taxon>Pseudomonadati</taxon>
        <taxon>Pseudomonadota</taxon>
        <taxon>Alphaproteobacteria</taxon>
        <taxon>Sphingomonadales</taxon>
        <taxon>Sphingomonadaceae</taxon>
        <taxon>Sphingorhabdus</taxon>
    </lineage>
</organism>
<reference evidence="2 3" key="1">
    <citation type="submission" date="2019-07" db="EMBL/GenBank/DDBJ databases">
        <authorList>
            <person name="Park M."/>
        </authorList>
    </citation>
    <scope>NUCLEOTIDE SEQUENCE [LARGE SCALE GENOMIC DNA]</scope>
    <source>
        <strain evidence="2 3">KCTC32445</strain>
    </source>
</reference>
<dbReference type="OrthoDB" id="185319at2"/>
<evidence type="ECO:0000313" key="2">
    <source>
        <dbReference type="EMBL" id="TSB02035.1"/>
    </source>
</evidence>
<name>A0A553WBG7_9SPHN</name>
<evidence type="ECO:0000259" key="1">
    <source>
        <dbReference type="Pfam" id="PF00534"/>
    </source>
</evidence>
<feature type="domain" description="Glycosyl transferase family 1" evidence="1">
    <location>
        <begin position="198"/>
        <end position="359"/>
    </location>
</feature>
<accession>A0A553WBG7</accession>
<comment type="caution">
    <text evidence="2">The sequence shown here is derived from an EMBL/GenBank/DDBJ whole genome shotgun (WGS) entry which is preliminary data.</text>
</comment>
<dbReference type="Gene3D" id="3.40.50.2000">
    <property type="entry name" value="Glycogen Phosphorylase B"/>
    <property type="match status" value="2"/>
</dbReference>
<gene>
    <name evidence="2" type="ORF">FOM92_12925</name>
</gene>
<keyword evidence="3" id="KW-1185">Reference proteome</keyword>
<dbReference type="AlphaFoldDB" id="A0A553WBG7"/>
<evidence type="ECO:0000313" key="3">
    <source>
        <dbReference type="Proteomes" id="UP000320160"/>
    </source>
</evidence>
<sequence length="381" mass="42146">MTNFVLFFQHLPPYPGAGSLRAQSVIEALALRHHPGIDGIYVLTSTPHAQPISGCQIINLAVHEVENSQGLLRRIWGEIRLGVAASKAVPSLITQSDILVISSPAYLSALILSTYARYRRIRYIIELRDIYPQVYAESGLIGSRSIFYRIFASLSRRMYVNAELIVAATNGLARVVLEDAPTADVRCVYNGYPARIANVSAPKHKKFTVCFHGVMGYFQDIQSLIDLASTLSTEDIDVIVIGYGNQAELARACDLPNFVFKGRLSFEDTILEISKCHVGLCLRKSGNISEDSFPVKVWEYLGLGLPTLVTPHCEAGTFLEENACGIQFEAGAVKDIAMKVIELKKKSELLFYMSSNCKKVGTQYTREKLGIDIAHLILDKL</sequence>
<proteinExistence type="predicted"/>
<dbReference type="EMBL" id="VKKU01000002">
    <property type="protein sequence ID" value="TSB02035.1"/>
    <property type="molecule type" value="Genomic_DNA"/>
</dbReference>
<protein>
    <submittedName>
        <fullName evidence="2">Glycosyltransferase family 4 protein</fullName>
    </submittedName>
</protein>